<dbReference type="EMBL" id="MTKO01000013">
    <property type="protein sequence ID" value="RWX47943.1"/>
    <property type="molecule type" value="Genomic_DNA"/>
</dbReference>
<dbReference type="Pfam" id="PF07589">
    <property type="entry name" value="PEP-CTERM"/>
    <property type="match status" value="1"/>
</dbReference>
<dbReference type="InterPro" id="IPR013424">
    <property type="entry name" value="Ice-binding_C"/>
</dbReference>
<accession>A0A3S3RTZ4</accession>
<dbReference type="Proteomes" id="UP000287853">
    <property type="component" value="Unassembled WGS sequence"/>
</dbReference>
<sequence length="227" mass="24638">MMESFHLLTLFGGMVSQSINKAAKGKIIMKKKLLATLAIGTFIFGMNGVSKATSLTMNSGLITDYDTRYEFESYGAGGNVTITGGPYGTSTDGEAAWIYADNVLTTTNNYLTVLSEQDIYTQFWQSDGNDGIAQFETQLLGSSTWVEHGTLPTYQGGNQYALLAGLTAGNYSLRITSFDQGNDSWDDLHLGHYGTTSSVPEPTAMLLFSTGLVGMIGTRIRRKKKKN</sequence>
<proteinExistence type="predicted"/>
<evidence type="ECO:0000313" key="3">
    <source>
        <dbReference type="Proteomes" id="UP000287853"/>
    </source>
</evidence>
<keyword evidence="3" id="KW-1185">Reference proteome</keyword>
<dbReference type="AlphaFoldDB" id="A0A3S3RTZ4"/>
<name>A0A3S3RTZ4_9BACT</name>
<evidence type="ECO:0000313" key="2">
    <source>
        <dbReference type="EMBL" id="RWX47943.1"/>
    </source>
</evidence>
<organism evidence="2 3">
    <name type="scientific">Candidatus Electrothrix aarhusensis</name>
    <dbReference type="NCBI Taxonomy" id="1859131"/>
    <lineage>
        <taxon>Bacteria</taxon>
        <taxon>Pseudomonadati</taxon>
        <taxon>Thermodesulfobacteriota</taxon>
        <taxon>Desulfobulbia</taxon>
        <taxon>Desulfobulbales</taxon>
        <taxon>Desulfobulbaceae</taxon>
        <taxon>Candidatus Electrothrix</taxon>
    </lineage>
</organism>
<evidence type="ECO:0000259" key="1">
    <source>
        <dbReference type="Pfam" id="PF07589"/>
    </source>
</evidence>
<gene>
    <name evidence="2" type="ORF">H206_05476</name>
</gene>
<dbReference type="NCBIfam" id="TIGR02595">
    <property type="entry name" value="PEP_CTERM"/>
    <property type="match status" value="1"/>
</dbReference>
<comment type="caution">
    <text evidence="2">The sequence shown here is derived from an EMBL/GenBank/DDBJ whole genome shotgun (WGS) entry which is preliminary data.</text>
</comment>
<feature type="domain" description="Ice-binding protein C-terminal" evidence="1">
    <location>
        <begin position="198"/>
        <end position="222"/>
    </location>
</feature>
<protein>
    <submittedName>
        <fullName evidence="2">PEP-CTERM protein-sorting domain-containing protein</fullName>
    </submittedName>
</protein>
<reference evidence="2 3" key="1">
    <citation type="submission" date="2017-01" db="EMBL/GenBank/DDBJ databases">
        <title>The cable genome- insights into the physiology and evolution of filamentous bacteria capable of sulfide oxidation via long distance electron transfer.</title>
        <authorList>
            <person name="Schreiber L."/>
            <person name="Bjerg J.T."/>
            <person name="Boggild A."/>
            <person name="Van De Vossenberg J."/>
            <person name="Meysman F."/>
            <person name="Nielsen L.P."/>
            <person name="Schramm A."/>
            <person name="Kjeldsen K.U."/>
        </authorList>
    </citation>
    <scope>NUCLEOTIDE SEQUENCE [LARGE SCALE GENOMIC DNA]</scope>
    <source>
        <strain evidence="2">MCF</strain>
    </source>
</reference>